<dbReference type="eggNOG" id="COG4965">
    <property type="taxonomic scope" value="Bacteria"/>
</dbReference>
<evidence type="ECO:0000313" key="8">
    <source>
        <dbReference type="EMBL" id="EPR34346.1"/>
    </source>
</evidence>
<evidence type="ECO:0000256" key="1">
    <source>
        <dbReference type="ARBA" id="ARBA00004651"/>
    </source>
</evidence>
<sequence>MDLNDLMIPGIIFVALFAVAWLLFYSINLFLHADQANVKKRLANYSQTHYGATDDILKKRRKLSDIPLLNFILRILPLFDAMDDLVCQAKTSYPLGFYLLQSALLGMSGYVVGILIGARPALAVLLALVLMVSPFMYLKVKKNARLKKFRQQLPEGLDLIARALRAGHAFSNGLKLASEEFDDPLGTEFKETIEEINYGLSTAEALKNLARRVDCEDLRFFVIAVILQQESGGNLSELIENITRLIRERFKFYDKVQALTAEGRLSGLIIGITPFFLFSYFYYMNPDYLELILTRDIGRLMLIVSGVMLLIGLWIIKKIVDIEV</sequence>
<protein>
    <submittedName>
        <fullName evidence="8">Type II secretion system F domain-containing protein</fullName>
    </submittedName>
</protein>
<comment type="subcellular location">
    <subcellularLocation>
        <location evidence="1">Cell membrane</location>
        <topology evidence="1">Multi-pass membrane protein</topology>
    </subcellularLocation>
</comment>
<dbReference type="InterPro" id="IPR018076">
    <property type="entry name" value="T2SS_GspF_dom"/>
</dbReference>
<feature type="transmembrane region" description="Helical" evidence="6">
    <location>
        <begin position="95"/>
        <end position="116"/>
    </location>
</feature>
<keyword evidence="9" id="KW-1185">Reference proteome</keyword>
<dbReference type="Gene3D" id="1.20.81.30">
    <property type="entry name" value="Type II secretion system (T2SS), domain F"/>
    <property type="match status" value="1"/>
</dbReference>
<feature type="domain" description="Type II secretion system protein GspF" evidence="7">
    <location>
        <begin position="157"/>
        <end position="281"/>
    </location>
</feature>
<keyword evidence="3 6" id="KW-0812">Transmembrane</keyword>
<accession>S7TCI0</accession>
<dbReference type="AlphaFoldDB" id="S7TCI0"/>
<evidence type="ECO:0000256" key="3">
    <source>
        <dbReference type="ARBA" id="ARBA00022692"/>
    </source>
</evidence>
<reference evidence="8 9" key="1">
    <citation type="journal article" date="2013" name="Genome Announc.">
        <title>Draft genome sequences for three mercury-methylating, sulfate-reducing bacteria.</title>
        <authorList>
            <person name="Brown S.D."/>
            <person name="Hurt R.A.Jr."/>
            <person name="Gilmour C.C."/>
            <person name="Elias D.A."/>
        </authorList>
    </citation>
    <scope>NUCLEOTIDE SEQUENCE [LARGE SCALE GENOMIC DNA]</scope>
    <source>
        <strain evidence="8 9">DSM 2059</strain>
    </source>
</reference>
<keyword evidence="4 6" id="KW-1133">Transmembrane helix</keyword>
<organism evidence="8 9">
    <name type="scientific">Desulfococcus multivorans DSM 2059</name>
    <dbReference type="NCBI Taxonomy" id="1121405"/>
    <lineage>
        <taxon>Bacteria</taxon>
        <taxon>Pseudomonadati</taxon>
        <taxon>Thermodesulfobacteriota</taxon>
        <taxon>Desulfobacteria</taxon>
        <taxon>Desulfobacterales</taxon>
        <taxon>Desulfococcaceae</taxon>
        <taxon>Desulfococcus</taxon>
    </lineage>
</organism>
<feature type="transmembrane region" description="Helical" evidence="6">
    <location>
        <begin position="265"/>
        <end position="285"/>
    </location>
</feature>
<dbReference type="Proteomes" id="UP000014977">
    <property type="component" value="Unassembled WGS sequence"/>
</dbReference>
<dbReference type="Pfam" id="PF00482">
    <property type="entry name" value="T2SSF"/>
    <property type="match status" value="1"/>
</dbReference>
<dbReference type="STRING" id="897.B2D07_09770"/>
<feature type="transmembrane region" description="Helical" evidence="6">
    <location>
        <begin position="122"/>
        <end position="140"/>
    </location>
</feature>
<name>S7TCI0_DESML</name>
<gene>
    <name evidence="8" type="ORF">dsmv_0812</name>
</gene>
<evidence type="ECO:0000259" key="7">
    <source>
        <dbReference type="Pfam" id="PF00482"/>
    </source>
</evidence>
<dbReference type="GO" id="GO:0005886">
    <property type="term" value="C:plasma membrane"/>
    <property type="evidence" value="ECO:0007669"/>
    <property type="project" value="UniProtKB-SubCell"/>
</dbReference>
<comment type="caution">
    <text evidence="8">The sequence shown here is derived from an EMBL/GenBank/DDBJ whole genome shotgun (WGS) entry which is preliminary data.</text>
</comment>
<dbReference type="RefSeq" id="WP_020878166.1">
    <property type="nucleotide sequence ID" value="NZ_ATHJ01000116.1"/>
</dbReference>
<proteinExistence type="predicted"/>
<evidence type="ECO:0000256" key="5">
    <source>
        <dbReference type="ARBA" id="ARBA00023136"/>
    </source>
</evidence>
<evidence type="ECO:0000256" key="2">
    <source>
        <dbReference type="ARBA" id="ARBA00022475"/>
    </source>
</evidence>
<feature type="transmembrane region" description="Helical" evidence="6">
    <location>
        <begin position="297"/>
        <end position="316"/>
    </location>
</feature>
<dbReference type="OrthoDB" id="597333at2"/>
<feature type="transmembrane region" description="Helical" evidence="6">
    <location>
        <begin position="6"/>
        <end position="31"/>
    </location>
</feature>
<evidence type="ECO:0000313" key="9">
    <source>
        <dbReference type="Proteomes" id="UP000014977"/>
    </source>
</evidence>
<dbReference type="InterPro" id="IPR042094">
    <property type="entry name" value="T2SS_GspF_sf"/>
</dbReference>
<dbReference type="PANTHER" id="PTHR35007">
    <property type="entry name" value="INTEGRAL MEMBRANE PROTEIN-RELATED"/>
    <property type="match status" value="1"/>
</dbReference>
<keyword evidence="5 6" id="KW-0472">Membrane</keyword>
<dbReference type="PANTHER" id="PTHR35007:SF1">
    <property type="entry name" value="PILUS ASSEMBLY PROTEIN"/>
    <property type="match status" value="1"/>
</dbReference>
<keyword evidence="2" id="KW-1003">Cell membrane</keyword>
<evidence type="ECO:0000256" key="4">
    <source>
        <dbReference type="ARBA" id="ARBA00022989"/>
    </source>
</evidence>
<evidence type="ECO:0000256" key="6">
    <source>
        <dbReference type="SAM" id="Phobius"/>
    </source>
</evidence>
<dbReference type="EMBL" id="ATHJ01000116">
    <property type="protein sequence ID" value="EPR34346.1"/>
    <property type="molecule type" value="Genomic_DNA"/>
</dbReference>